<sequence length="204" mass="23263">MDVERYNMGFTTGGLLLRESVRVGALFRDLGDWDAVRAQVLQDNLLQTRKASSAKRLAREVVFRLRQLGREELDLLDSAGVQDQVSLVWIAICRRFAFIADFMAEVVRERYLALRNDLAYPDFDAFLEAKSGQHLELAEISPSTKAKLRQILFRMLREAHLLSNDNQILTPTLSPELATLLLAKRAAEARYFPIAERDLRSLAK</sequence>
<gene>
    <name evidence="1" type="ORF">BDD21_2090</name>
</gene>
<dbReference type="InterPro" id="IPR023137">
    <property type="entry name" value="BrxA_sf"/>
</dbReference>
<dbReference type="Pfam" id="PF08849">
    <property type="entry name" value="BrxA"/>
    <property type="match status" value="1"/>
</dbReference>
<proteinExistence type="predicted"/>
<evidence type="ECO:0000313" key="2">
    <source>
        <dbReference type="Proteomes" id="UP000274556"/>
    </source>
</evidence>
<dbReference type="AlphaFoldDB" id="A0A495V5N1"/>
<accession>A0A495V5N1</accession>
<dbReference type="Proteomes" id="UP000274556">
    <property type="component" value="Unassembled WGS sequence"/>
</dbReference>
<dbReference type="Gene3D" id="1.10.3540.10">
    <property type="entry name" value="uncharacterized protein from magnetospirillum magneticum domain"/>
    <property type="match status" value="1"/>
</dbReference>
<comment type="caution">
    <text evidence="1">The sequence shown here is derived from an EMBL/GenBank/DDBJ whole genome shotgun (WGS) entry which is preliminary data.</text>
</comment>
<protein>
    <submittedName>
        <fullName evidence="1">Putative inner membrane protein DUF1819</fullName>
    </submittedName>
</protein>
<name>A0A495V5N1_9GAMM</name>
<keyword evidence="2" id="KW-1185">Reference proteome</keyword>
<reference evidence="1 2" key="1">
    <citation type="submission" date="2018-10" db="EMBL/GenBank/DDBJ databases">
        <title>Genomic Encyclopedia of Archaeal and Bacterial Type Strains, Phase II (KMG-II): from individual species to whole genera.</title>
        <authorList>
            <person name="Goeker M."/>
        </authorList>
    </citation>
    <scope>NUCLEOTIDE SEQUENCE [LARGE SCALE GENOMIC DNA]</scope>
    <source>
        <strain evidence="1 2">DSM 235</strain>
    </source>
</reference>
<organism evidence="1 2">
    <name type="scientific">Thiocapsa rosea</name>
    <dbReference type="NCBI Taxonomy" id="69360"/>
    <lineage>
        <taxon>Bacteria</taxon>
        <taxon>Pseudomonadati</taxon>
        <taxon>Pseudomonadota</taxon>
        <taxon>Gammaproteobacteria</taxon>
        <taxon>Chromatiales</taxon>
        <taxon>Chromatiaceae</taxon>
        <taxon>Thiocapsa</taxon>
    </lineage>
</organism>
<dbReference type="OrthoDB" id="981635at2"/>
<dbReference type="InterPro" id="IPR014948">
    <property type="entry name" value="BrxA"/>
</dbReference>
<evidence type="ECO:0000313" key="1">
    <source>
        <dbReference type="EMBL" id="RKT44692.1"/>
    </source>
</evidence>
<dbReference type="EMBL" id="RBXL01000001">
    <property type="protein sequence ID" value="RKT44692.1"/>
    <property type="molecule type" value="Genomic_DNA"/>
</dbReference>